<feature type="domain" description="TRNA-binding" evidence="5">
    <location>
        <begin position="286"/>
        <end position="391"/>
    </location>
</feature>
<dbReference type="InterPro" id="IPR012340">
    <property type="entry name" value="NA-bd_OB-fold"/>
</dbReference>
<evidence type="ECO:0000313" key="6">
    <source>
        <dbReference type="EMBL" id="GAX15626.1"/>
    </source>
</evidence>
<protein>
    <submittedName>
        <fullName evidence="6">Tyrosyl-tRNA synthetase</fullName>
        <ecNumber evidence="6">6.1.1.1</ecNumber>
    </submittedName>
</protein>
<dbReference type="AlphaFoldDB" id="A0A1Z5JNZ3"/>
<dbReference type="Pfam" id="PF01588">
    <property type="entry name" value="tRNA_bind"/>
    <property type="match status" value="1"/>
</dbReference>
<comment type="caution">
    <text evidence="6">The sequence shown here is derived from an EMBL/GenBank/DDBJ whole genome shotgun (WGS) entry which is preliminary data.</text>
</comment>
<dbReference type="PANTHER" id="PTHR11586">
    <property type="entry name" value="TRNA-AMINOACYLATION COFACTOR ARC1 FAMILY MEMBER"/>
    <property type="match status" value="1"/>
</dbReference>
<sequence length="453" mass="48407">MTGASLCELTIAEEILQKDVVLHLIAQTAALKSRSCCKFIIDKKKNSNVMQLSTMNVTPAVTITQRNAILRALVTTALHGILDRAPLYLAGGMFAATISGANPPAALQRASLTAWMSVAASIRAGTPMDDALQSHLTTNSFLLPGTSVPSVADFDLAVALIEHKADVSATPLARWMRASISILIEQAAQVEVPVPASLPTWLASASIPPSGWWFADGTESIEAILAAKEVAPAKPSTKGKPQQQDEKKTVAKETNVNKEKPAKPPKDENKAAKEKQTESADGGDVDITALDIRVGKIVKVWNHPEADKLFCEEIDLGNGEVRQIASGLRPYYQDSDLLNARVLVLCNLKKRNLVGFPSHGMVLCASKDDGEKRSVELVIPPAEAPLGERVKFEGRADVEPEPENKIAKKKIFETLAPDLKTNDEGQVVFKGALCSATGGTVKAINGMGNAQVS</sequence>
<dbReference type="InterPro" id="IPR051270">
    <property type="entry name" value="Tyrosine-tRNA_ligase_regulator"/>
</dbReference>
<evidence type="ECO:0000256" key="1">
    <source>
        <dbReference type="ARBA" id="ARBA00022555"/>
    </source>
</evidence>
<keyword evidence="1 3" id="KW-0820">tRNA-binding</keyword>
<organism evidence="6 7">
    <name type="scientific">Fistulifera solaris</name>
    <name type="common">Oleaginous diatom</name>
    <dbReference type="NCBI Taxonomy" id="1519565"/>
    <lineage>
        <taxon>Eukaryota</taxon>
        <taxon>Sar</taxon>
        <taxon>Stramenopiles</taxon>
        <taxon>Ochrophyta</taxon>
        <taxon>Bacillariophyta</taxon>
        <taxon>Bacillariophyceae</taxon>
        <taxon>Bacillariophycidae</taxon>
        <taxon>Naviculales</taxon>
        <taxon>Naviculaceae</taxon>
        <taxon>Fistulifera</taxon>
    </lineage>
</organism>
<evidence type="ECO:0000256" key="2">
    <source>
        <dbReference type="ARBA" id="ARBA00022884"/>
    </source>
</evidence>
<evidence type="ECO:0000259" key="5">
    <source>
        <dbReference type="PROSITE" id="PS50886"/>
    </source>
</evidence>
<dbReference type="EMBL" id="BDSP01000095">
    <property type="protein sequence ID" value="GAX15626.1"/>
    <property type="molecule type" value="Genomic_DNA"/>
</dbReference>
<feature type="compositionally biased region" description="Basic and acidic residues" evidence="4">
    <location>
        <begin position="243"/>
        <end position="278"/>
    </location>
</feature>
<keyword evidence="7" id="KW-1185">Reference proteome</keyword>
<dbReference type="Gene3D" id="2.40.50.140">
    <property type="entry name" value="Nucleic acid-binding proteins"/>
    <property type="match status" value="1"/>
</dbReference>
<dbReference type="EC" id="6.1.1.1" evidence="6"/>
<keyword evidence="6" id="KW-0030">Aminoacyl-tRNA synthetase</keyword>
<reference evidence="6 7" key="1">
    <citation type="journal article" date="2015" name="Plant Cell">
        <title>Oil accumulation by the oleaginous diatom Fistulifera solaris as revealed by the genome and transcriptome.</title>
        <authorList>
            <person name="Tanaka T."/>
            <person name="Maeda Y."/>
            <person name="Veluchamy A."/>
            <person name="Tanaka M."/>
            <person name="Abida H."/>
            <person name="Marechal E."/>
            <person name="Bowler C."/>
            <person name="Muto M."/>
            <person name="Sunaga Y."/>
            <person name="Tanaka M."/>
            <person name="Yoshino T."/>
            <person name="Taniguchi T."/>
            <person name="Fukuda Y."/>
            <person name="Nemoto M."/>
            <person name="Matsumoto M."/>
            <person name="Wong P.S."/>
            <person name="Aburatani S."/>
            <person name="Fujibuchi W."/>
        </authorList>
    </citation>
    <scope>NUCLEOTIDE SEQUENCE [LARGE SCALE GENOMIC DNA]</scope>
    <source>
        <strain evidence="6 7">JPCC DA0580</strain>
    </source>
</reference>
<dbReference type="OrthoDB" id="19141at2759"/>
<evidence type="ECO:0000256" key="4">
    <source>
        <dbReference type="SAM" id="MobiDB-lite"/>
    </source>
</evidence>
<dbReference type="InterPro" id="IPR002547">
    <property type="entry name" value="tRNA-bd_dom"/>
</dbReference>
<dbReference type="GO" id="GO:0000049">
    <property type="term" value="F:tRNA binding"/>
    <property type="evidence" value="ECO:0007669"/>
    <property type="project" value="UniProtKB-UniRule"/>
</dbReference>
<evidence type="ECO:0000256" key="3">
    <source>
        <dbReference type="PROSITE-ProRule" id="PRU00209"/>
    </source>
</evidence>
<dbReference type="PANTHER" id="PTHR11586:SF33">
    <property type="entry name" value="AMINOACYL TRNA SYNTHASE COMPLEX-INTERACTING MULTIFUNCTIONAL PROTEIN 1"/>
    <property type="match status" value="1"/>
</dbReference>
<keyword evidence="6" id="KW-0436">Ligase</keyword>
<dbReference type="PROSITE" id="PS50886">
    <property type="entry name" value="TRBD"/>
    <property type="match status" value="1"/>
</dbReference>
<dbReference type="Proteomes" id="UP000198406">
    <property type="component" value="Unassembled WGS sequence"/>
</dbReference>
<dbReference type="InParanoid" id="A0A1Z5JNZ3"/>
<name>A0A1Z5JNZ3_FISSO</name>
<gene>
    <name evidence="6" type="ORF">FisN_3Hh098</name>
</gene>
<dbReference type="GO" id="GO:0004831">
    <property type="term" value="F:tyrosine-tRNA ligase activity"/>
    <property type="evidence" value="ECO:0007669"/>
    <property type="project" value="UniProtKB-EC"/>
</dbReference>
<feature type="region of interest" description="Disordered" evidence="4">
    <location>
        <begin position="232"/>
        <end position="282"/>
    </location>
</feature>
<evidence type="ECO:0000313" key="7">
    <source>
        <dbReference type="Proteomes" id="UP000198406"/>
    </source>
</evidence>
<dbReference type="SUPFAM" id="SSF50249">
    <property type="entry name" value="Nucleic acid-binding proteins"/>
    <property type="match status" value="1"/>
</dbReference>
<proteinExistence type="predicted"/>
<dbReference type="CDD" id="cd02799">
    <property type="entry name" value="tRNA_bind_EMAP-II_like"/>
    <property type="match status" value="1"/>
</dbReference>
<accession>A0A1Z5JNZ3</accession>
<keyword evidence="2 3" id="KW-0694">RNA-binding</keyword>